<reference evidence="11 12" key="1">
    <citation type="submission" date="2015-03" db="EMBL/GenBank/DDBJ databases">
        <authorList>
            <person name="Radwan O."/>
            <person name="Al-Naeli F.A."/>
            <person name="Rendon G.A."/>
            <person name="Fields C."/>
        </authorList>
    </citation>
    <scope>NUCLEOTIDE SEQUENCE [LARGE SCALE GENOMIC DNA]</scope>
    <source>
        <strain evidence="11">CR-DP1</strain>
    </source>
</reference>
<feature type="compositionally biased region" description="Pro residues" evidence="10">
    <location>
        <begin position="140"/>
        <end position="151"/>
    </location>
</feature>
<evidence type="ECO:0000256" key="1">
    <source>
        <dbReference type="ARBA" id="ARBA00004604"/>
    </source>
</evidence>
<organism evidence="11 12">
    <name type="scientific">Thielaviopsis punctulata</name>
    <dbReference type="NCBI Taxonomy" id="72032"/>
    <lineage>
        <taxon>Eukaryota</taxon>
        <taxon>Fungi</taxon>
        <taxon>Dikarya</taxon>
        <taxon>Ascomycota</taxon>
        <taxon>Pezizomycotina</taxon>
        <taxon>Sordariomycetes</taxon>
        <taxon>Hypocreomycetidae</taxon>
        <taxon>Microascales</taxon>
        <taxon>Ceratocystidaceae</taxon>
        <taxon>Thielaviopsis</taxon>
    </lineage>
</organism>
<dbReference type="PANTHER" id="PTHR12787">
    <property type="entry name" value="RIBOSOMAL RNA-PROCESSING PROTEIN 8"/>
    <property type="match status" value="1"/>
</dbReference>
<feature type="compositionally biased region" description="Polar residues" evidence="10">
    <location>
        <begin position="51"/>
        <end position="62"/>
    </location>
</feature>
<dbReference type="InterPro" id="IPR007823">
    <property type="entry name" value="RRP8"/>
</dbReference>
<feature type="compositionally biased region" description="Low complexity" evidence="10">
    <location>
        <begin position="72"/>
        <end position="83"/>
    </location>
</feature>
<dbReference type="Gene3D" id="3.40.50.150">
    <property type="entry name" value="Vaccinia Virus protein VP39"/>
    <property type="match status" value="1"/>
</dbReference>
<proteinExistence type="inferred from homology"/>
<dbReference type="Gene3D" id="1.10.10.2150">
    <property type="entry name" value="Ribosomal RNA-processing protein 8, N-terminal domain"/>
    <property type="match status" value="1"/>
</dbReference>
<evidence type="ECO:0000256" key="8">
    <source>
        <dbReference type="ARBA" id="ARBA00076672"/>
    </source>
</evidence>
<comment type="subcellular location">
    <subcellularLocation>
        <location evidence="1 9">Nucleus</location>
        <location evidence="1 9">Nucleolus</location>
    </subcellularLocation>
</comment>
<dbReference type="GO" id="GO:0005730">
    <property type="term" value="C:nucleolus"/>
    <property type="evidence" value="ECO:0007669"/>
    <property type="project" value="UniProtKB-SubCell"/>
</dbReference>
<evidence type="ECO:0000256" key="5">
    <source>
        <dbReference type="ARBA" id="ARBA00022679"/>
    </source>
</evidence>
<feature type="region of interest" description="Disordered" evidence="10">
    <location>
        <begin position="1"/>
        <end position="152"/>
    </location>
</feature>
<keyword evidence="12" id="KW-1185">Reference proteome</keyword>
<dbReference type="GO" id="GO:0016433">
    <property type="term" value="F:rRNA (adenine) methyltransferase activity"/>
    <property type="evidence" value="ECO:0007669"/>
    <property type="project" value="UniProtKB-ARBA"/>
</dbReference>
<keyword evidence="3 9" id="KW-0698">rRNA processing</keyword>
<dbReference type="Pfam" id="PF05148">
    <property type="entry name" value="Methyltransf_8"/>
    <property type="match status" value="1"/>
</dbReference>
<dbReference type="EMBL" id="LAEV01001775">
    <property type="protein sequence ID" value="KKA27364.1"/>
    <property type="molecule type" value="Genomic_DNA"/>
</dbReference>
<feature type="region of interest" description="Disordered" evidence="10">
    <location>
        <begin position="464"/>
        <end position="486"/>
    </location>
</feature>
<dbReference type="AlphaFoldDB" id="A0A0F4ZA33"/>
<protein>
    <recommendedName>
        <fullName evidence="8 9">Ribosomal RNA-processing protein 8</fullName>
        <ecNumber evidence="9">2.1.1.-</ecNumber>
    </recommendedName>
</protein>
<dbReference type="FunFam" id="1.10.10.2150:FF:000001">
    <property type="entry name" value="Ribosomal RNA-processing protein 8"/>
    <property type="match status" value="1"/>
</dbReference>
<accession>A0A0F4ZA33</accession>
<evidence type="ECO:0000256" key="9">
    <source>
        <dbReference type="RuleBase" id="RU365074"/>
    </source>
</evidence>
<feature type="compositionally biased region" description="Basic and acidic residues" evidence="10">
    <location>
        <begin position="106"/>
        <end position="124"/>
    </location>
</feature>
<keyword evidence="7 9" id="KW-0539">Nucleus</keyword>
<evidence type="ECO:0000256" key="4">
    <source>
        <dbReference type="ARBA" id="ARBA00022603"/>
    </source>
</evidence>
<feature type="compositionally biased region" description="Basic and acidic residues" evidence="10">
    <location>
        <begin position="389"/>
        <end position="402"/>
    </location>
</feature>
<keyword evidence="4 9" id="KW-0489">Methyltransferase</keyword>
<dbReference type="OrthoDB" id="10258825at2759"/>
<comment type="similarity">
    <text evidence="2 9">Belongs to the methyltransferase superfamily. RRP8 family.</text>
</comment>
<dbReference type="EC" id="2.1.1.-" evidence="9"/>
<comment type="caution">
    <text evidence="11">The sequence shown here is derived from an EMBL/GenBank/DDBJ whole genome shotgun (WGS) entry which is preliminary data.</text>
</comment>
<evidence type="ECO:0000256" key="10">
    <source>
        <dbReference type="SAM" id="MobiDB-lite"/>
    </source>
</evidence>
<dbReference type="InterPro" id="IPR042036">
    <property type="entry name" value="RRP8_N"/>
</dbReference>
<keyword evidence="5 9" id="KW-0808">Transferase</keyword>
<name>A0A0F4ZA33_9PEZI</name>
<comment type="function">
    <text evidence="9">S-adenosyl-L-methionine-dependent methyltransferase that specifically methylates the N(1) position of adenine in helix 25.1 in 25S rRNA. Required both for ribosomal 40S and 60S subunits biogenesis. Required for efficient pre-rRNA cleavage at site A2.</text>
</comment>
<evidence type="ECO:0000256" key="2">
    <source>
        <dbReference type="ARBA" id="ARBA00006301"/>
    </source>
</evidence>
<dbReference type="GO" id="GO:0042273">
    <property type="term" value="P:ribosomal large subunit biogenesis"/>
    <property type="evidence" value="ECO:0007669"/>
    <property type="project" value="TreeGrafter"/>
</dbReference>
<keyword evidence="6 9" id="KW-0949">S-adenosyl-L-methionine</keyword>
<evidence type="ECO:0000313" key="11">
    <source>
        <dbReference type="EMBL" id="KKA27364.1"/>
    </source>
</evidence>
<dbReference type="PANTHER" id="PTHR12787:SF0">
    <property type="entry name" value="RIBOSOMAL RNA-PROCESSING PROTEIN 8"/>
    <property type="match status" value="1"/>
</dbReference>
<evidence type="ECO:0000256" key="6">
    <source>
        <dbReference type="ARBA" id="ARBA00022691"/>
    </source>
</evidence>
<dbReference type="Proteomes" id="UP000033483">
    <property type="component" value="Unassembled WGS sequence"/>
</dbReference>
<sequence length="506" mass="55246">MFSVKGWSVSSDKLKKESLTQAAANAASVAKETGEPVAPVKKPRKRKRGGDSTQQTAVTSDNVADLWETVIEGKPAPKAAANGKGKDKKKNKKIEDKPAVASASAADKDEQPQSKKQKYQDSKKVDKKKPTQQPAAAAPAPAPLAPLPPAPAKLTPLQQAMRAKLIPARFRHLNETLYTRPSDEALKLFSTTPSLFEEYHAGFRQQVEVWPENPVDGYVALLRARAAVRAPFVRRGAKPEKITYPNLAATPLPRTHGTCIMADLGCGDAKLAHALHAERDTLRIDVRSFDLHAPSPLVTAADIANLPLEDGAVDVAVFCLALMGTNWLDFIDEAYRILHWKGELWISEIKSRFGRVGGAGNAPPGRNVVSHSVGNRKKGAAAAAPPKKLSKEDKEKMAEGQRKELAVEVDGEMDRRQETDVSGFVEALAKRGFVLQGEPKDAIDLSNKMFVKMHFIKAAPPIKGKNVEKYGKPNGQQKKKWPVGGKVEEEEVDEDKILKPCVYKLR</sequence>
<feature type="region of interest" description="Disordered" evidence="10">
    <location>
        <begin position="360"/>
        <end position="402"/>
    </location>
</feature>
<evidence type="ECO:0000313" key="12">
    <source>
        <dbReference type="Proteomes" id="UP000033483"/>
    </source>
</evidence>
<gene>
    <name evidence="11" type="ORF">TD95_003203</name>
</gene>
<dbReference type="InterPro" id="IPR029063">
    <property type="entry name" value="SAM-dependent_MTases_sf"/>
</dbReference>
<evidence type="ECO:0000256" key="7">
    <source>
        <dbReference type="ARBA" id="ARBA00023242"/>
    </source>
</evidence>
<dbReference type="SUPFAM" id="SSF53335">
    <property type="entry name" value="S-adenosyl-L-methionine-dependent methyltransferases"/>
    <property type="match status" value="1"/>
</dbReference>
<evidence type="ECO:0000256" key="3">
    <source>
        <dbReference type="ARBA" id="ARBA00022552"/>
    </source>
</evidence>